<proteinExistence type="predicted"/>
<name>A0A0E9RZ96_ANGAN</name>
<evidence type="ECO:0000313" key="1">
    <source>
        <dbReference type="EMBL" id="JAH34549.1"/>
    </source>
</evidence>
<protein>
    <submittedName>
        <fullName evidence="1">Uncharacterized protein</fullName>
    </submittedName>
</protein>
<accession>A0A0E9RZ96</accession>
<dbReference type="EMBL" id="GBXM01074028">
    <property type="protein sequence ID" value="JAH34549.1"/>
    <property type="molecule type" value="Transcribed_RNA"/>
</dbReference>
<dbReference type="AlphaFoldDB" id="A0A0E9RZ96"/>
<reference evidence="1" key="1">
    <citation type="submission" date="2014-11" db="EMBL/GenBank/DDBJ databases">
        <authorList>
            <person name="Amaro Gonzalez C."/>
        </authorList>
    </citation>
    <scope>NUCLEOTIDE SEQUENCE</scope>
</reference>
<sequence>MFVSPPSTVQDLCAAIQGRNCLPPLFPQYCRQTMWTAHFCGLCHKLLSLLLHPHKKRF</sequence>
<organism evidence="1">
    <name type="scientific">Anguilla anguilla</name>
    <name type="common">European freshwater eel</name>
    <name type="synonym">Muraena anguilla</name>
    <dbReference type="NCBI Taxonomy" id="7936"/>
    <lineage>
        <taxon>Eukaryota</taxon>
        <taxon>Metazoa</taxon>
        <taxon>Chordata</taxon>
        <taxon>Craniata</taxon>
        <taxon>Vertebrata</taxon>
        <taxon>Euteleostomi</taxon>
        <taxon>Actinopterygii</taxon>
        <taxon>Neopterygii</taxon>
        <taxon>Teleostei</taxon>
        <taxon>Anguilliformes</taxon>
        <taxon>Anguillidae</taxon>
        <taxon>Anguilla</taxon>
    </lineage>
</organism>
<reference evidence="1" key="2">
    <citation type="journal article" date="2015" name="Fish Shellfish Immunol.">
        <title>Early steps in the European eel (Anguilla anguilla)-Vibrio vulnificus interaction in the gills: Role of the RtxA13 toxin.</title>
        <authorList>
            <person name="Callol A."/>
            <person name="Pajuelo D."/>
            <person name="Ebbesson L."/>
            <person name="Teles M."/>
            <person name="MacKenzie S."/>
            <person name="Amaro C."/>
        </authorList>
    </citation>
    <scope>NUCLEOTIDE SEQUENCE</scope>
</reference>